<dbReference type="AlphaFoldDB" id="A0AAW2ZA29"/>
<dbReference type="GO" id="GO:0032039">
    <property type="term" value="C:integrator complex"/>
    <property type="evidence" value="ECO:0007669"/>
    <property type="project" value="InterPro"/>
</dbReference>
<keyword evidence="2" id="KW-1185">Reference proteome</keyword>
<comment type="caution">
    <text evidence="1">The sequence shown here is derived from an EMBL/GenBank/DDBJ whole genome shotgun (WGS) entry which is preliminary data.</text>
</comment>
<dbReference type="EMBL" id="JAOPGA020001171">
    <property type="protein sequence ID" value="KAL0485813.1"/>
    <property type="molecule type" value="Genomic_DNA"/>
</dbReference>
<sequence>MSSRCLMMFYVLTVNDCLTHHHNGQPNNLNQYGADVIQEFNVVKLVDFIRRDGRRLLGNSLYAQLLSLIFDQLRHLFHLDLLLTTPFTFPNLDQINHIETDQMQKILNDPIKDQCATKIVLDQLFSMEPNQQVDLLCQHVIERTLPSLICSSDHVQKYVWISINSLWNKMCMRDPMRTNLSTLISFSGSENELDHQEFYRSIIIIFKVRKNVLMIPSLLNIFLQILGSYTIASRRHVTSIDNKESNASSRRSVNSVPSSTSMLSQTYSLTQESTVIQLLLEVILLSEDATTVSDVREIKKMICSYIHQRFIEQPVLAKLIHFQTYNPSLIETTVEYISSIHVCMDFLPELMSQPQIERQVFGVELASRLCEKYPLQRCVELARLAISRMRKMANKNGSHRMNVTSNAIVQDQGSGDKDQGEEVLLCNVSSSDYEDGMIHVMDSLVRFVVAFPFLAVECIAVLNDSRTNFSKSERMVNSVSATFDKLSSSVISLINK</sequence>
<evidence type="ECO:0000313" key="1">
    <source>
        <dbReference type="EMBL" id="KAL0485813.1"/>
    </source>
</evidence>
<dbReference type="PANTHER" id="PTHR28608">
    <property type="entry name" value="INTEGRATOR COMPLEX SUBUNIT 2"/>
    <property type="match status" value="1"/>
</dbReference>
<proteinExistence type="predicted"/>
<gene>
    <name evidence="1" type="ORF">AKO1_004115</name>
</gene>
<dbReference type="Proteomes" id="UP001431209">
    <property type="component" value="Unassembled WGS sequence"/>
</dbReference>
<dbReference type="GO" id="GO:0034472">
    <property type="term" value="P:snRNA 3'-end processing"/>
    <property type="evidence" value="ECO:0007669"/>
    <property type="project" value="TreeGrafter"/>
</dbReference>
<dbReference type="InterPro" id="IPR029321">
    <property type="entry name" value="INTS2"/>
</dbReference>
<reference evidence="1 2" key="1">
    <citation type="submission" date="2024-03" db="EMBL/GenBank/DDBJ databases">
        <title>The Acrasis kona genome and developmental transcriptomes reveal deep origins of eukaryotic multicellular pathways.</title>
        <authorList>
            <person name="Sheikh S."/>
            <person name="Fu C.-J."/>
            <person name="Brown M.W."/>
            <person name="Baldauf S.L."/>
        </authorList>
    </citation>
    <scope>NUCLEOTIDE SEQUENCE [LARGE SCALE GENOMIC DNA]</scope>
    <source>
        <strain evidence="1 2">ATCC MYA-3509</strain>
    </source>
</reference>
<dbReference type="PANTHER" id="PTHR28608:SF1">
    <property type="entry name" value="INTEGRATOR COMPLEX SUBUNIT 2"/>
    <property type="match status" value="1"/>
</dbReference>
<organism evidence="1 2">
    <name type="scientific">Acrasis kona</name>
    <dbReference type="NCBI Taxonomy" id="1008807"/>
    <lineage>
        <taxon>Eukaryota</taxon>
        <taxon>Discoba</taxon>
        <taxon>Heterolobosea</taxon>
        <taxon>Tetramitia</taxon>
        <taxon>Eutetramitia</taxon>
        <taxon>Acrasidae</taxon>
        <taxon>Acrasis</taxon>
    </lineage>
</organism>
<name>A0AAW2ZA29_9EUKA</name>
<protein>
    <submittedName>
        <fullName evidence="1">Uncharacterized protein</fullName>
    </submittedName>
</protein>
<evidence type="ECO:0000313" key="2">
    <source>
        <dbReference type="Proteomes" id="UP001431209"/>
    </source>
</evidence>
<accession>A0AAW2ZA29</accession>
<dbReference type="Pfam" id="PF14750">
    <property type="entry name" value="INTS2"/>
    <property type="match status" value="1"/>
</dbReference>